<dbReference type="PATRIC" id="fig|1514904.3.peg.535"/>
<dbReference type="AlphaFoldDB" id="A0A0M9GML4"/>
<accession>A0A0M9GML4</accession>
<keyword evidence="1" id="KW-0732">Signal</keyword>
<dbReference type="EMBL" id="JXMU01000011">
    <property type="protein sequence ID" value="KPB01303.1"/>
    <property type="molecule type" value="Genomic_DNA"/>
</dbReference>
<dbReference type="RefSeq" id="WP_053998944.1">
    <property type="nucleotide sequence ID" value="NZ_JXMU01000011.1"/>
</dbReference>
<organism evidence="2 3">
    <name type="scientific">Ahrensia marina</name>
    <dbReference type="NCBI Taxonomy" id="1514904"/>
    <lineage>
        <taxon>Bacteria</taxon>
        <taxon>Pseudomonadati</taxon>
        <taxon>Pseudomonadota</taxon>
        <taxon>Alphaproteobacteria</taxon>
        <taxon>Hyphomicrobiales</taxon>
        <taxon>Ahrensiaceae</taxon>
        <taxon>Ahrensia</taxon>
    </lineage>
</organism>
<proteinExistence type="predicted"/>
<protein>
    <submittedName>
        <fullName evidence="2">Uncharacterized protein</fullName>
    </submittedName>
</protein>
<evidence type="ECO:0000313" key="3">
    <source>
        <dbReference type="Proteomes" id="UP000038011"/>
    </source>
</evidence>
<feature type="signal peptide" evidence="1">
    <location>
        <begin position="1"/>
        <end position="25"/>
    </location>
</feature>
<comment type="caution">
    <text evidence="2">The sequence shown here is derived from an EMBL/GenBank/DDBJ whole genome shotgun (WGS) entry which is preliminary data.</text>
</comment>
<sequence length="134" mass="14784">MLRFFHQKLVLSFVFMCFYSAPAFATANIHCHATDGRSGEISLNVGRLNVLSVLSADVTAFGKTWSTVDNRGTKILVGQAFQDKERMFVDFTDDNVDQILISLRTVRVSTADEFGEAGILRIGKAVYPVLCESG</sequence>
<dbReference type="Proteomes" id="UP000038011">
    <property type="component" value="Unassembled WGS sequence"/>
</dbReference>
<keyword evidence="3" id="KW-1185">Reference proteome</keyword>
<evidence type="ECO:0000313" key="2">
    <source>
        <dbReference type="EMBL" id="KPB01303.1"/>
    </source>
</evidence>
<evidence type="ECO:0000256" key="1">
    <source>
        <dbReference type="SAM" id="SignalP"/>
    </source>
</evidence>
<dbReference type="OrthoDB" id="8085496at2"/>
<dbReference type="STRING" id="1514904.SU32_08580"/>
<name>A0A0M9GML4_9HYPH</name>
<reference evidence="2 3" key="1">
    <citation type="submission" date="2015-01" db="EMBL/GenBank/DDBJ databases">
        <title>Ahrensia donghaiensis sp. nov., a novel dimethylsulphoniopropionate-cleavage bacterium isolated from seawater and emended descriptions of the genus Ahrensia and Ahrensia kielensis.</title>
        <authorList>
            <person name="Liu J."/>
        </authorList>
    </citation>
    <scope>NUCLEOTIDE SEQUENCE [LARGE SCALE GENOMIC DNA]</scope>
    <source>
        <strain evidence="2 3">LZD062</strain>
    </source>
</reference>
<gene>
    <name evidence="2" type="ORF">SU32_08580</name>
</gene>
<feature type="chain" id="PRO_5005836452" evidence="1">
    <location>
        <begin position="26"/>
        <end position="134"/>
    </location>
</feature>